<keyword evidence="2" id="KW-1185">Reference proteome</keyword>
<proteinExistence type="predicted"/>
<organism evidence="1 2">
    <name type="scientific">Aristolochia fimbriata</name>
    <name type="common">White veined hardy Dutchman's pipe vine</name>
    <dbReference type="NCBI Taxonomy" id="158543"/>
    <lineage>
        <taxon>Eukaryota</taxon>
        <taxon>Viridiplantae</taxon>
        <taxon>Streptophyta</taxon>
        <taxon>Embryophyta</taxon>
        <taxon>Tracheophyta</taxon>
        <taxon>Spermatophyta</taxon>
        <taxon>Magnoliopsida</taxon>
        <taxon>Magnoliidae</taxon>
        <taxon>Piperales</taxon>
        <taxon>Aristolochiaceae</taxon>
        <taxon>Aristolochia</taxon>
    </lineage>
</organism>
<evidence type="ECO:0000313" key="1">
    <source>
        <dbReference type="EMBL" id="KAG9440899.1"/>
    </source>
</evidence>
<dbReference type="Proteomes" id="UP000825729">
    <property type="component" value="Unassembled WGS sequence"/>
</dbReference>
<dbReference type="EMBL" id="JAINDJ010000008">
    <property type="protein sequence ID" value="KAG9440899.1"/>
    <property type="molecule type" value="Genomic_DNA"/>
</dbReference>
<dbReference type="AlphaFoldDB" id="A0AAV7DWJ2"/>
<accession>A0AAV7DWJ2</accession>
<sequence>MALEPEACNSAISTILGEIQYSVDASRPRFYDLNWLKSIAVASIVPMPSSLEAWSVKDLERVGPPAVLRVTKLWKTSVEAEKASTGRYGAVAHRAHPDSGLHSPDAISSLPVFLESFTPLQLRS</sequence>
<gene>
    <name evidence="1" type="ORF">H6P81_021064</name>
</gene>
<reference evidence="1 2" key="1">
    <citation type="submission" date="2021-07" db="EMBL/GenBank/DDBJ databases">
        <title>The Aristolochia fimbriata genome: insights into angiosperm evolution, floral development and chemical biosynthesis.</title>
        <authorList>
            <person name="Jiao Y."/>
        </authorList>
    </citation>
    <scope>NUCLEOTIDE SEQUENCE [LARGE SCALE GENOMIC DNA]</scope>
    <source>
        <strain evidence="1">IBCAS-2021</strain>
        <tissue evidence="1">Leaf</tissue>
    </source>
</reference>
<evidence type="ECO:0000313" key="2">
    <source>
        <dbReference type="Proteomes" id="UP000825729"/>
    </source>
</evidence>
<name>A0AAV7DWJ2_ARIFI</name>
<protein>
    <submittedName>
        <fullName evidence="1">Uncharacterized protein</fullName>
    </submittedName>
</protein>
<comment type="caution">
    <text evidence="1">The sequence shown here is derived from an EMBL/GenBank/DDBJ whole genome shotgun (WGS) entry which is preliminary data.</text>
</comment>